<sequence length="345" mass="37557">MRRRHLLSMLPALGLLAGFGSSAFAQGGELNLYSSRHYDTDRELYDAFTRETGIRVRLIEGDADQLIQRIRTEGANSPADVLITVDAARLARAKEAGILQPIRSQVLESRIPANLRDAEGFWFGVSKRARVIMYDRQAGRPEGLNRFEDLADPRFRGQICVRSASHPYNTSLTGSVLAANGPEATEAWARGLAANMARPPQGGDRDQFRAIPSGQCKLAISNTYYLGNMMTSARAEDRALAERIGVIFPNQGEGDRGAHVNISGAGVVRTAPNAAAAQRFIEYLTSPRAQEIFAVGNMEYPVVADAPVHPVLAGFGAFREDQLNAGTYGANAAEALRIMQRAGWR</sequence>
<keyword evidence="5" id="KW-1185">Reference proteome</keyword>
<proteinExistence type="inferred from homology"/>
<evidence type="ECO:0000313" key="4">
    <source>
        <dbReference type="EMBL" id="MBU8545743.1"/>
    </source>
</evidence>
<dbReference type="Proteomes" id="UP000689967">
    <property type="component" value="Unassembled WGS sequence"/>
</dbReference>
<evidence type="ECO:0000256" key="3">
    <source>
        <dbReference type="SAM" id="SignalP"/>
    </source>
</evidence>
<evidence type="ECO:0000256" key="2">
    <source>
        <dbReference type="ARBA" id="ARBA00022729"/>
    </source>
</evidence>
<accession>A0ABS6HCR1</accession>
<dbReference type="InterPro" id="IPR026045">
    <property type="entry name" value="Ferric-bd"/>
</dbReference>
<dbReference type="PIRSF" id="PIRSF002825">
    <property type="entry name" value="CfbpA"/>
    <property type="match status" value="1"/>
</dbReference>
<evidence type="ECO:0000313" key="5">
    <source>
        <dbReference type="Proteomes" id="UP000689967"/>
    </source>
</evidence>
<dbReference type="PANTHER" id="PTHR30006">
    <property type="entry name" value="THIAMINE-BINDING PERIPLASMIC PROTEIN-RELATED"/>
    <property type="match status" value="1"/>
</dbReference>
<reference evidence="4 5" key="1">
    <citation type="submission" date="2021-01" db="EMBL/GenBank/DDBJ databases">
        <title>Roseomonas sp. nov, a bacterium isolated from an oil production mixture in Yumen Oilfield.</title>
        <authorList>
            <person name="Wu D."/>
        </authorList>
    </citation>
    <scope>NUCLEOTIDE SEQUENCE [LARGE SCALE GENOMIC DNA]</scope>
    <source>
        <strain evidence="4 5">ROY-5-3</strain>
    </source>
</reference>
<gene>
    <name evidence="4" type="ORF">JJQ90_18615</name>
</gene>
<comment type="caution">
    <text evidence="4">The sequence shown here is derived from an EMBL/GenBank/DDBJ whole genome shotgun (WGS) entry which is preliminary data.</text>
</comment>
<dbReference type="PANTHER" id="PTHR30006:SF15">
    <property type="entry name" value="IRON-UTILIZATION PERIPLASMIC PROTEIN"/>
    <property type="match status" value="1"/>
</dbReference>
<evidence type="ECO:0000256" key="1">
    <source>
        <dbReference type="ARBA" id="ARBA00008520"/>
    </source>
</evidence>
<protein>
    <submittedName>
        <fullName evidence="4">Fe(3+) ABC transporter substrate-binding protein</fullName>
    </submittedName>
</protein>
<keyword evidence="2 3" id="KW-0732">Signal</keyword>
<feature type="signal peptide" evidence="3">
    <location>
        <begin position="1"/>
        <end position="25"/>
    </location>
</feature>
<comment type="similarity">
    <text evidence="1">Belongs to the bacterial solute-binding protein 1 family.</text>
</comment>
<dbReference type="CDD" id="cd13542">
    <property type="entry name" value="PBP2_FutA1_ilke"/>
    <property type="match status" value="1"/>
</dbReference>
<feature type="chain" id="PRO_5045049844" evidence="3">
    <location>
        <begin position="26"/>
        <end position="345"/>
    </location>
</feature>
<organism evidence="4 5">
    <name type="scientific">Falsiroseomonas oleicola</name>
    <dbReference type="NCBI Taxonomy" id="2801474"/>
    <lineage>
        <taxon>Bacteria</taxon>
        <taxon>Pseudomonadati</taxon>
        <taxon>Pseudomonadota</taxon>
        <taxon>Alphaproteobacteria</taxon>
        <taxon>Acetobacterales</taxon>
        <taxon>Roseomonadaceae</taxon>
        <taxon>Falsiroseomonas</taxon>
    </lineage>
</organism>
<dbReference type="EMBL" id="JAERQM010000005">
    <property type="protein sequence ID" value="MBU8545743.1"/>
    <property type="molecule type" value="Genomic_DNA"/>
</dbReference>
<dbReference type="RefSeq" id="WP_216877739.1">
    <property type="nucleotide sequence ID" value="NZ_JAERQM010000005.1"/>
</dbReference>
<name>A0ABS6HCR1_9PROT</name>
<dbReference type="Pfam" id="PF13343">
    <property type="entry name" value="SBP_bac_6"/>
    <property type="match status" value="1"/>
</dbReference>